<comment type="similarity">
    <text evidence="1 2">Belongs to the pirin family.</text>
</comment>
<comment type="caution">
    <text evidence="4">The sequence shown here is derived from an EMBL/GenBank/DDBJ whole genome shotgun (WGS) entry which is preliminary data.</text>
</comment>
<evidence type="ECO:0000256" key="2">
    <source>
        <dbReference type="RuleBase" id="RU003457"/>
    </source>
</evidence>
<proteinExistence type="inferred from homology"/>
<dbReference type="PANTHER" id="PTHR43212">
    <property type="entry name" value="QUERCETIN 2,3-DIOXYGENASE"/>
    <property type="match status" value="1"/>
</dbReference>
<accession>A0A8H4GWR5</accession>
<dbReference type="InterPro" id="IPR011051">
    <property type="entry name" value="RmlC_Cupin_sf"/>
</dbReference>
<dbReference type="InterPro" id="IPR014710">
    <property type="entry name" value="RmlC-like_jellyroll"/>
</dbReference>
<sequence length="800" mass="89472">MEPVSLGFAVLGTADLCIKYGKYLIGKYEDYKNAEHDVSEIVLNIKSLWLKTEIQLESITKIWKSMDSRLQKLFYELLDHLRGKLEAASASVDRVAAPGPHGARLSVNKVQTMFYKKSIVQATQDLENWQRRFDPSWFLITRMADPMIDNYLEVSETKAPTEKLKRIREAISCDPNVKKGSVFIDGGLIAGERHWLPSSTAYTSRLTSGDGEVLIDTTSYSLDTDLSVAKRHVRDLAKRLSNADPWEFGLLHCRGVVISVDEKGAHFQLVFDIPATLSSPRTLRDLLLHKVPHALNQRFQLAKQLVRSLMFVHTSGFVHKSIRPETIIVFQEKGSLLGPSFLIGFERFRPGGAGTLLAGDASWEKNLYRHPKRQGLQPEDRYVMQHDIYSLGVCLLEIGLWNSFVCLDGDSLQPGPELESITEALLTKKSAVLIKQTLVLMASNRLPDPGDTNLFGKETDLEDDDGIVVGVQYIEKTLIQFIESLLHSTNQPFAAIAKVHLQHLPKTRYNSIIMSKPLSHIKIALRRSSERGHAEHGGWLKTYHTFSFADYFDHRFLNFGCLRVLNEDRVAARNGFPLHPHRDAEIFSYILSGELTHRDSMIKKGAEGAQGKQFYRMRRGDVQFTTGGTGIAHSEQNESSKPVHFLQIWVLPWKYGLKPQYHTMSFSEEAKRKAIVPILSPLAAGQDATPAEEEAARPKIPDTIPIHADFLMGAGIIAPNMTFKWNVGAGDAVSSKKKRNVYIHLPMTKQGNAKIRLDGREDAVLEEGDGAFVTGVNAGDMLAVESIGEAEAEVIVLDSN</sequence>
<dbReference type="InterPro" id="IPR012093">
    <property type="entry name" value="Pirin"/>
</dbReference>
<dbReference type="SUPFAM" id="SSF56112">
    <property type="entry name" value="Protein kinase-like (PK-like)"/>
    <property type="match status" value="1"/>
</dbReference>
<dbReference type="Gene3D" id="2.60.120.10">
    <property type="entry name" value="Jelly Rolls"/>
    <property type="match status" value="1"/>
</dbReference>
<evidence type="ECO:0000313" key="5">
    <source>
        <dbReference type="Proteomes" id="UP000653565"/>
    </source>
</evidence>
<dbReference type="SUPFAM" id="SSF51182">
    <property type="entry name" value="RmlC-like cupins"/>
    <property type="match status" value="1"/>
</dbReference>
<reference evidence="4" key="2">
    <citation type="submission" date="2020-04" db="EMBL/GenBank/DDBJ databases">
        <authorList>
            <person name="Santos R.A.C."/>
            <person name="Steenwyk J.L."/>
            <person name="Rivero-Menendez O."/>
            <person name="Mead M.E."/>
            <person name="Silva L.P."/>
            <person name="Bastos R.W."/>
            <person name="Alastruey-Izquierdo A."/>
            <person name="Goldman G.H."/>
            <person name="Rokas A."/>
        </authorList>
    </citation>
    <scope>NUCLEOTIDE SEQUENCE</scope>
    <source>
        <strain evidence="4">CNM-CM6805</strain>
    </source>
</reference>
<dbReference type="AlphaFoldDB" id="A0A8H4GWR5"/>
<dbReference type="Gene3D" id="1.10.510.10">
    <property type="entry name" value="Transferase(Phosphotransferase) domain 1"/>
    <property type="match status" value="1"/>
</dbReference>
<dbReference type="Pfam" id="PF02678">
    <property type="entry name" value="Pirin"/>
    <property type="match status" value="1"/>
</dbReference>
<dbReference type="InterPro" id="IPR003829">
    <property type="entry name" value="Pirin_N_dom"/>
</dbReference>
<dbReference type="EMBL" id="JAAAPX010000127">
    <property type="protein sequence ID" value="KAF4229735.1"/>
    <property type="molecule type" value="Genomic_DNA"/>
</dbReference>
<dbReference type="CDD" id="cd02910">
    <property type="entry name" value="cupin_Yhhw_N"/>
    <property type="match status" value="1"/>
</dbReference>
<protein>
    <recommendedName>
        <fullName evidence="3">Pirin N-terminal domain-containing protein</fullName>
    </recommendedName>
</protein>
<organism evidence="4 5">
    <name type="scientific">Aspergillus fumigatiaffinis</name>
    <dbReference type="NCBI Taxonomy" id="340414"/>
    <lineage>
        <taxon>Eukaryota</taxon>
        <taxon>Fungi</taxon>
        <taxon>Dikarya</taxon>
        <taxon>Ascomycota</taxon>
        <taxon>Pezizomycotina</taxon>
        <taxon>Eurotiomycetes</taxon>
        <taxon>Eurotiomycetidae</taxon>
        <taxon>Eurotiales</taxon>
        <taxon>Aspergillaceae</taxon>
        <taxon>Aspergillus</taxon>
        <taxon>Aspergillus subgen. Fumigati</taxon>
    </lineage>
</organism>
<dbReference type="PANTHER" id="PTHR43212:SF3">
    <property type="entry name" value="QUERCETIN 2,3-DIOXYGENASE"/>
    <property type="match status" value="1"/>
</dbReference>
<keyword evidence="5" id="KW-1185">Reference proteome</keyword>
<dbReference type="InterPro" id="IPR011009">
    <property type="entry name" value="Kinase-like_dom_sf"/>
</dbReference>
<evidence type="ECO:0000259" key="3">
    <source>
        <dbReference type="Pfam" id="PF02678"/>
    </source>
</evidence>
<feature type="domain" description="Pirin N-terminal" evidence="3">
    <location>
        <begin position="534"/>
        <end position="650"/>
    </location>
</feature>
<name>A0A8H4GWR5_9EURO</name>
<evidence type="ECO:0000313" key="4">
    <source>
        <dbReference type="EMBL" id="KAF4229735.1"/>
    </source>
</evidence>
<gene>
    <name evidence="4" type="ORF">CNMCM6805_001199</name>
</gene>
<dbReference type="Proteomes" id="UP000653565">
    <property type="component" value="Unassembled WGS sequence"/>
</dbReference>
<reference evidence="4" key="1">
    <citation type="journal article" date="2020" name="bioRxiv">
        <title>Genomic and phenotypic heterogeneity of clinical isolates of the human pathogens Aspergillus fumigatus, Aspergillus lentulus and Aspergillus fumigatiaffinis.</title>
        <authorList>
            <person name="dos Santos R.A.C."/>
            <person name="Steenwyk J.L."/>
            <person name="Rivero-Menendez O."/>
            <person name="Mead M.E."/>
            <person name="Silva L.P."/>
            <person name="Bastos R.W."/>
            <person name="Alastruey-Izquierdo A."/>
            <person name="Goldman G.H."/>
            <person name="Rokas A."/>
        </authorList>
    </citation>
    <scope>NUCLEOTIDE SEQUENCE</scope>
    <source>
        <strain evidence="4">CNM-CM6805</strain>
    </source>
</reference>
<evidence type="ECO:0000256" key="1">
    <source>
        <dbReference type="ARBA" id="ARBA00008416"/>
    </source>
</evidence>